<reference evidence="9" key="2">
    <citation type="submission" date="2024-06" db="EMBL/GenBank/DDBJ databases">
        <authorList>
            <person name="Petrova K.O."/>
            <person name="Toshchakov S.V."/>
            <person name="Boltjanskaja Y.V."/>
            <person name="Kevbrin V."/>
        </authorList>
    </citation>
    <scope>NUCLEOTIDE SEQUENCE</scope>
    <source>
        <strain evidence="9">Z-910T</strain>
    </source>
</reference>
<keyword evidence="5" id="KW-0378">Hydrolase</keyword>
<proteinExistence type="inferred from homology"/>
<evidence type="ECO:0000259" key="7">
    <source>
        <dbReference type="Pfam" id="PF00326"/>
    </source>
</evidence>
<evidence type="ECO:0000256" key="5">
    <source>
        <dbReference type="ARBA" id="ARBA00022801"/>
    </source>
</evidence>
<dbReference type="GO" id="GO:0070012">
    <property type="term" value="F:oligopeptidase activity"/>
    <property type="evidence" value="ECO:0007669"/>
    <property type="project" value="TreeGrafter"/>
</dbReference>
<organism evidence="9">
    <name type="scientific">Proteinivorax tanatarense</name>
    <dbReference type="NCBI Taxonomy" id="1260629"/>
    <lineage>
        <taxon>Bacteria</taxon>
        <taxon>Bacillati</taxon>
        <taxon>Bacillota</taxon>
        <taxon>Clostridia</taxon>
        <taxon>Eubacteriales</taxon>
        <taxon>Proteinivoracaceae</taxon>
        <taxon>Proteinivorax</taxon>
    </lineage>
</organism>
<dbReference type="InterPro" id="IPR029058">
    <property type="entry name" value="AB_hydrolase_fold"/>
</dbReference>
<evidence type="ECO:0000313" key="9">
    <source>
        <dbReference type="EMBL" id="XBX74684.1"/>
    </source>
</evidence>
<gene>
    <name evidence="9" type="ORF">PRVXT_002742</name>
</gene>
<dbReference type="AlphaFoldDB" id="A0AAU7VKL7"/>
<comment type="similarity">
    <text evidence="2">Belongs to the peptidase S9A family.</text>
</comment>
<dbReference type="GO" id="GO:0005829">
    <property type="term" value="C:cytosol"/>
    <property type="evidence" value="ECO:0007669"/>
    <property type="project" value="TreeGrafter"/>
</dbReference>
<dbReference type="Pfam" id="PF00326">
    <property type="entry name" value="Peptidase_S9"/>
    <property type="match status" value="1"/>
</dbReference>
<dbReference type="EMBL" id="CP158367">
    <property type="protein sequence ID" value="XBX74684.1"/>
    <property type="molecule type" value="Genomic_DNA"/>
</dbReference>
<dbReference type="InterPro" id="IPR051167">
    <property type="entry name" value="Prolyl_oligopep/macrocyclase"/>
</dbReference>
<dbReference type="SUPFAM" id="SSF53474">
    <property type="entry name" value="alpha/beta-Hydrolases"/>
    <property type="match status" value="1"/>
</dbReference>
<sequence>MKRENVKENFFGTEVHDPYRYLENPEEPLTKKFISEENKKTQKFIKGPLHQNITEELKELYNYSKTSLPTITKNYYFYTENPGLLNQGILYKVNKETKEKQEVLNPNTIEKDGTAALTNYTISPDEEYIAYTISKSGSDWQTIYIKNLNNMEHTQEKLKWCKFTNMAWHPDGNGFYYSRFRDPNTVEPGQESYHNKVYFHKVGTRQKEDKLIFQLPDKKELSFHPFVTEDNKYLILYISEGTKRNNRIYIREINSEKFIKLLDKADASYFPVATHGDNIYIRTNLDAPKERLISINLQKPMKEHWEEIIGEHSTKVMTDVKLVGDNFLVTYMEKAQNLLELFNLKGHKDNEIKLPSIGTVAGVSCRQKSSEVFYAFTSFFTPMTIYSFDLDSQKSIEFNSPKLEFNPKEFETKQVFYTSKDGTKVPMFITYKKGIELDGRNPTVLWGYGGFNISITPNFAPQQIMWLKKGGIHAVANLRGGGELGEEWHKAGMLENKQNVFDDFIAAGEYLIEEGYTSASKLAISGRSNGGLLVGACMTQRPELFGAVICGVPVLDMLRFHKFTVGRYWTGEYGNAEKNKEHFKFMYKYSPLHNVKDNVEYPKTLILTAEVDDRVVPAHALKFAATLKHHYKGDNPILLRVEEKAGHGMGKPIYKIIEEQADTYTFLLKALGEVNETSEQKEESQLSTNNQIEES</sequence>
<feature type="domain" description="Peptidase S9 prolyl oligopeptidase catalytic" evidence="7">
    <location>
        <begin position="459"/>
        <end position="672"/>
    </location>
</feature>
<dbReference type="Gene3D" id="3.40.50.1820">
    <property type="entry name" value="alpha/beta hydrolase"/>
    <property type="match status" value="1"/>
</dbReference>
<dbReference type="InterPro" id="IPR001375">
    <property type="entry name" value="Peptidase_S9_cat"/>
</dbReference>
<accession>A0AAU7VKL7</accession>
<feature type="domain" description="Peptidase S9A N-terminal" evidence="8">
    <location>
        <begin position="2"/>
        <end position="395"/>
    </location>
</feature>
<evidence type="ECO:0000259" key="8">
    <source>
        <dbReference type="Pfam" id="PF02897"/>
    </source>
</evidence>
<dbReference type="RefSeq" id="WP_350343433.1">
    <property type="nucleotide sequence ID" value="NZ_CP158367.1"/>
</dbReference>
<dbReference type="GO" id="GO:0004252">
    <property type="term" value="F:serine-type endopeptidase activity"/>
    <property type="evidence" value="ECO:0007669"/>
    <property type="project" value="UniProtKB-EC"/>
</dbReference>
<dbReference type="PANTHER" id="PTHR42881:SF2">
    <property type="entry name" value="PROLYL ENDOPEPTIDASE"/>
    <property type="match status" value="1"/>
</dbReference>
<evidence type="ECO:0000256" key="4">
    <source>
        <dbReference type="ARBA" id="ARBA00022670"/>
    </source>
</evidence>
<evidence type="ECO:0000256" key="2">
    <source>
        <dbReference type="ARBA" id="ARBA00005228"/>
    </source>
</evidence>
<dbReference type="PANTHER" id="PTHR42881">
    <property type="entry name" value="PROLYL ENDOPEPTIDASE"/>
    <property type="match status" value="1"/>
</dbReference>
<protein>
    <recommendedName>
        <fullName evidence="3">prolyl oligopeptidase</fullName>
        <ecNumber evidence="3">3.4.21.26</ecNumber>
    </recommendedName>
</protein>
<dbReference type="FunFam" id="3.40.50.1820:FF:000005">
    <property type="entry name" value="Prolyl endopeptidase"/>
    <property type="match status" value="1"/>
</dbReference>
<evidence type="ECO:0000256" key="1">
    <source>
        <dbReference type="ARBA" id="ARBA00001070"/>
    </source>
</evidence>
<dbReference type="InterPro" id="IPR023302">
    <property type="entry name" value="Pept_S9A_N"/>
</dbReference>
<dbReference type="SUPFAM" id="SSF50993">
    <property type="entry name" value="Peptidase/esterase 'gauge' domain"/>
    <property type="match status" value="1"/>
</dbReference>
<evidence type="ECO:0000256" key="3">
    <source>
        <dbReference type="ARBA" id="ARBA00011897"/>
    </source>
</evidence>
<name>A0AAU7VKL7_9FIRM</name>
<dbReference type="InterPro" id="IPR002471">
    <property type="entry name" value="Pept_S9_AS"/>
</dbReference>
<evidence type="ECO:0000256" key="6">
    <source>
        <dbReference type="ARBA" id="ARBA00022825"/>
    </source>
</evidence>
<dbReference type="PRINTS" id="PR00862">
    <property type="entry name" value="PROLIGOPTASE"/>
</dbReference>
<comment type="catalytic activity">
    <reaction evidence="1">
        <text>Hydrolysis of Pro-|-Xaa &gt;&gt; Ala-|-Xaa in oligopeptides.</text>
        <dbReference type="EC" id="3.4.21.26"/>
    </reaction>
</comment>
<dbReference type="Gene3D" id="2.130.10.120">
    <property type="entry name" value="Prolyl oligopeptidase, N-terminal domain"/>
    <property type="match status" value="1"/>
</dbReference>
<keyword evidence="4" id="KW-0645">Protease</keyword>
<dbReference type="FunFam" id="2.130.10.120:FF:000001">
    <property type="entry name" value="Prolyl endopeptidase"/>
    <property type="match status" value="1"/>
</dbReference>
<dbReference type="PROSITE" id="PS00708">
    <property type="entry name" value="PRO_ENDOPEP_SER"/>
    <property type="match status" value="1"/>
</dbReference>
<keyword evidence="6" id="KW-0720">Serine protease</keyword>
<dbReference type="GO" id="GO:0006508">
    <property type="term" value="P:proteolysis"/>
    <property type="evidence" value="ECO:0007669"/>
    <property type="project" value="UniProtKB-KW"/>
</dbReference>
<reference evidence="9" key="1">
    <citation type="journal article" date="2013" name="Extremophiles">
        <title>Proteinivorax tanatarense gen. nov., sp. nov., an anaerobic, haloalkaliphilic, proteolytic bacterium isolated from a decaying algal bloom, and proposal of Proteinivoraceae fam. nov.</title>
        <authorList>
            <person name="Kevbrin V."/>
            <person name="Boltyanskaya Y."/>
            <person name="Zhilina T."/>
            <person name="Kolganova T."/>
            <person name="Lavrentjeva E."/>
            <person name="Kuznetsov B."/>
        </authorList>
    </citation>
    <scope>NUCLEOTIDE SEQUENCE</scope>
    <source>
        <strain evidence="9">Z-910T</strain>
    </source>
</reference>
<dbReference type="InterPro" id="IPR002470">
    <property type="entry name" value="Peptidase_S9A"/>
</dbReference>
<dbReference type="EC" id="3.4.21.26" evidence="3"/>
<dbReference type="Pfam" id="PF02897">
    <property type="entry name" value="Peptidase_S9_N"/>
    <property type="match status" value="1"/>
</dbReference>